<evidence type="ECO:0000313" key="8">
    <source>
        <dbReference type="EMBL" id="MET3581602.1"/>
    </source>
</evidence>
<evidence type="ECO:0000256" key="5">
    <source>
        <dbReference type="ARBA" id="ARBA00023136"/>
    </source>
</evidence>
<dbReference type="InterPro" id="IPR000620">
    <property type="entry name" value="EamA_dom"/>
</dbReference>
<accession>A0ABV2GU68</accession>
<name>A0ABV2GU68_9HYPH</name>
<feature type="transmembrane region" description="Helical" evidence="6">
    <location>
        <begin position="121"/>
        <end position="140"/>
    </location>
</feature>
<feature type="transmembrane region" description="Helical" evidence="6">
    <location>
        <begin position="242"/>
        <end position="262"/>
    </location>
</feature>
<evidence type="ECO:0000259" key="7">
    <source>
        <dbReference type="Pfam" id="PF00892"/>
    </source>
</evidence>
<organism evidence="8 9">
    <name type="scientific">Mesorhizobium robiniae</name>
    <dbReference type="NCBI Taxonomy" id="559315"/>
    <lineage>
        <taxon>Bacteria</taxon>
        <taxon>Pseudomonadati</taxon>
        <taxon>Pseudomonadota</taxon>
        <taxon>Alphaproteobacteria</taxon>
        <taxon>Hyphomicrobiales</taxon>
        <taxon>Phyllobacteriaceae</taxon>
        <taxon>Mesorhizobium</taxon>
    </lineage>
</organism>
<comment type="similarity">
    <text evidence="2">Belongs to the EamA transporter family.</text>
</comment>
<dbReference type="RefSeq" id="WP_354493229.1">
    <property type="nucleotide sequence ID" value="NZ_JBEPMC010000008.1"/>
</dbReference>
<comment type="caution">
    <text evidence="8">The sequence shown here is derived from an EMBL/GenBank/DDBJ whole genome shotgun (WGS) entry which is preliminary data.</text>
</comment>
<dbReference type="Pfam" id="PF00892">
    <property type="entry name" value="EamA"/>
    <property type="match status" value="2"/>
</dbReference>
<proteinExistence type="inferred from homology"/>
<feature type="transmembrane region" description="Helical" evidence="6">
    <location>
        <begin position="178"/>
        <end position="198"/>
    </location>
</feature>
<dbReference type="InterPro" id="IPR050638">
    <property type="entry name" value="AA-Vitamin_Transporters"/>
</dbReference>
<feature type="transmembrane region" description="Helical" evidence="6">
    <location>
        <begin position="268"/>
        <end position="289"/>
    </location>
</feature>
<keyword evidence="5 6" id="KW-0472">Membrane</keyword>
<feature type="domain" description="EamA" evidence="7">
    <location>
        <begin position="149"/>
        <end position="284"/>
    </location>
</feature>
<dbReference type="EMBL" id="JBEPMC010000008">
    <property type="protein sequence ID" value="MET3581602.1"/>
    <property type="molecule type" value="Genomic_DNA"/>
</dbReference>
<dbReference type="PANTHER" id="PTHR32322:SF2">
    <property type="entry name" value="EAMA DOMAIN-CONTAINING PROTEIN"/>
    <property type="match status" value="1"/>
</dbReference>
<dbReference type="Proteomes" id="UP001549204">
    <property type="component" value="Unassembled WGS sequence"/>
</dbReference>
<keyword evidence="4 6" id="KW-1133">Transmembrane helix</keyword>
<feature type="transmembrane region" description="Helical" evidence="6">
    <location>
        <begin position="65"/>
        <end position="88"/>
    </location>
</feature>
<protein>
    <submittedName>
        <fullName evidence="8">Drug/metabolite transporter (DMT)-like permease</fullName>
    </submittedName>
</protein>
<reference evidence="8 9" key="1">
    <citation type="submission" date="2024-06" db="EMBL/GenBank/DDBJ databases">
        <title>Genomic Encyclopedia of Type Strains, Phase IV (KMG-IV): sequencing the most valuable type-strain genomes for metagenomic binning, comparative biology and taxonomic classification.</title>
        <authorList>
            <person name="Goeker M."/>
        </authorList>
    </citation>
    <scope>NUCLEOTIDE SEQUENCE [LARGE SCALE GENOMIC DNA]</scope>
    <source>
        <strain evidence="8 9">DSM 100022</strain>
    </source>
</reference>
<dbReference type="PANTHER" id="PTHR32322">
    <property type="entry name" value="INNER MEMBRANE TRANSPORTER"/>
    <property type="match status" value="1"/>
</dbReference>
<sequence length="318" mass="32672">MEILGVLAAVLSSALGGTAVGATRYLTDTLDPLTIGAVRFGGGFLVLVAVALWRRDRWPVKSDWLGAAAMGLLFFGLFPVLFNGALIYTTAARGALALSTLPLLTMVAGAVLRVEPPTMRKIVGVLIAMAGVVAALGMSLTTAPPGAWRGDLLMVAAAFCMALYNVWSRPFLSRSGPISFTAFGMGIGAVCLSISAALNGGFAQLAALGALQWIASGYLAIVCGAFIFFLWAFALGRAAPTLVAVSVAVNPVTASIFGAVLLGEPVSANLIIGLMAVLVGIGVASGIGAEWRGLVTRRPAPAIAVTGSNTDRNERHQE</sequence>
<feature type="transmembrane region" description="Helical" evidence="6">
    <location>
        <begin position="146"/>
        <end position="166"/>
    </location>
</feature>
<feature type="transmembrane region" description="Helical" evidence="6">
    <location>
        <begin position="32"/>
        <end position="53"/>
    </location>
</feature>
<evidence type="ECO:0000256" key="1">
    <source>
        <dbReference type="ARBA" id="ARBA00004141"/>
    </source>
</evidence>
<comment type="subcellular location">
    <subcellularLocation>
        <location evidence="1">Membrane</location>
        <topology evidence="1">Multi-pass membrane protein</topology>
    </subcellularLocation>
</comment>
<gene>
    <name evidence="8" type="ORF">ABID19_004653</name>
</gene>
<dbReference type="InterPro" id="IPR037185">
    <property type="entry name" value="EmrE-like"/>
</dbReference>
<feature type="transmembrane region" description="Helical" evidence="6">
    <location>
        <begin position="210"/>
        <end position="235"/>
    </location>
</feature>
<evidence type="ECO:0000256" key="3">
    <source>
        <dbReference type="ARBA" id="ARBA00022692"/>
    </source>
</evidence>
<keyword evidence="9" id="KW-1185">Reference proteome</keyword>
<evidence type="ECO:0000256" key="2">
    <source>
        <dbReference type="ARBA" id="ARBA00007362"/>
    </source>
</evidence>
<dbReference type="SUPFAM" id="SSF103481">
    <property type="entry name" value="Multidrug resistance efflux transporter EmrE"/>
    <property type="match status" value="2"/>
</dbReference>
<feature type="transmembrane region" description="Helical" evidence="6">
    <location>
        <begin position="94"/>
        <end position="114"/>
    </location>
</feature>
<keyword evidence="3 6" id="KW-0812">Transmembrane</keyword>
<feature type="domain" description="EamA" evidence="7">
    <location>
        <begin position="4"/>
        <end position="134"/>
    </location>
</feature>
<evidence type="ECO:0000256" key="4">
    <source>
        <dbReference type="ARBA" id="ARBA00022989"/>
    </source>
</evidence>
<evidence type="ECO:0000313" key="9">
    <source>
        <dbReference type="Proteomes" id="UP001549204"/>
    </source>
</evidence>
<evidence type="ECO:0000256" key="6">
    <source>
        <dbReference type="SAM" id="Phobius"/>
    </source>
</evidence>